<gene>
    <name evidence="1" type="ORF">GTGU_04331</name>
</gene>
<proteinExistence type="predicted"/>
<evidence type="ECO:0000313" key="1">
    <source>
        <dbReference type="EMBL" id="KFB99328.1"/>
    </source>
</evidence>
<dbReference type="EMBL" id="JMTB01000117">
    <property type="protein sequence ID" value="KFB99328.1"/>
    <property type="molecule type" value="Genomic_DNA"/>
</dbReference>
<reference evidence="2" key="1">
    <citation type="submission" date="2014-05" db="EMBL/GenBank/DDBJ databases">
        <title>ATOL: Assembling a taxonomically balanced genome-scale reconstruction of the evolutionary history of the Enterobacteriaceae.</title>
        <authorList>
            <person name="Plunkett G. III"/>
            <person name="Neeno-Eckwall E.C."/>
            <person name="Glasner J.D."/>
            <person name="Perna N.T."/>
        </authorList>
    </citation>
    <scope>NUCLEOTIDE SEQUENCE [LARGE SCALE GENOMIC DNA]</scope>
    <source>
        <strain evidence="2">ATCC 49490</strain>
    </source>
</reference>
<name>A0A084ZPD4_9ENTR</name>
<accession>A0A084ZPD4</accession>
<keyword evidence="2" id="KW-1185">Reference proteome</keyword>
<dbReference type="AlphaFoldDB" id="A0A084ZPD4"/>
<comment type="caution">
    <text evidence="1">The sequence shown here is derived from an EMBL/GenBank/DDBJ whole genome shotgun (WGS) entry which is preliminary data.</text>
</comment>
<sequence length="192" mass="23012">MKIISLCNYTEIGIYNLFINSKLPVSVFEESIIAIAFTWNDLHYVIKEINNIEPHATGKSHRIHFYLSTQLYDYYEFITFLITCNCYLKFLKIQSLYKKNIIHPQTNWINNQYKTHKVKFSKSEISYLNAIAALTAERINKKRLTLPYFYYNDIYIGRMRYNIINKLRMKRNRFILYKMSDIILDRIATDSA</sequence>
<dbReference type="Proteomes" id="UP000028630">
    <property type="component" value="Unassembled WGS sequence"/>
</dbReference>
<organism evidence="1 2">
    <name type="scientific">Trabulsiella guamensis ATCC 49490</name>
    <dbReference type="NCBI Taxonomy" id="1005994"/>
    <lineage>
        <taxon>Bacteria</taxon>
        <taxon>Pseudomonadati</taxon>
        <taxon>Pseudomonadota</taxon>
        <taxon>Gammaproteobacteria</taxon>
        <taxon>Enterobacterales</taxon>
        <taxon>Enterobacteriaceae</taxon>
        <taxon>Trabulsiella</taxon>
    </lineage>
</organism>
<protein>
    <submittedName>
        <fullName evidence="1">Uncharacterized protein</fullName>
    </submittedName>
</protein>
<evidence type="ECO:0000313" key="2">
    <source>
        <dbReference type="Proteomes" id="UP000028630"/>
    </source>
</evidence>